<feature type="domain" description="ABC transmembrane type-1" evidence="9">
    <location>
        <begin position="99"/>
        <end position="290"/>
    </location>
</feature>
<dbReference type="Pfam" id="PF00528">
    <property type="entry name" value="BPD_transp_1"/>
    <property type="match status" value="1"/>
</dbReference>
<gene>
    <name evidence="10" type="ORF">GCM10010420_29310</name>
</gene>
<evidence type="ECO:0000256" key="4">
    <source>
        <dbReference type="ARBA" id="ARBA00022692"/>
    </source>
</evidence>
<evidence type="ECO:0000256" key="7">
    <source>
        <dbReference type="RuleBase" id="RU363032"/>
    </source>
</evidence>
<feature type="transmembrane region" description="Helical" evidence="7">
    <location>
        <begin position="169"/>
        <end position="190"/>
    </location>
</feature>
<evidence type="ECO:0000256" key="5">
    <source>
        <dbReference type="ARBA" id="ARBA00022989"/>
    </source>
</evidence>
<dbReference type="Proteomes" id="UP001500058">
    <property type="component" value="Unassembled WGS sequence"/>
</dbReference>
<feature type="region of interest" description="Disordered" evidence="8">
    <location>
        <begin position="1"/>
        <end position="24"/>
    </location>
</feature>
<keyword evidence="6 7" id="KW-0472">Membrane</keyword>
<sequence>MSNTIPAGPAGASPADLRQRPPAGGAARRARWRKSLRGGSLNAVALVLAAFFVFPVYWMLSTSFKPASEILTKTPTFLFTPTFEHYGTATGVDMFWTYVRNSLTVAFGAVLLALLVALAAGFAIVRMRFRGRKGLVLGVMMAQLAPWEVMVIVMYLIARDTRMLNSIGFLTLIYFVMVLPFTIWTLRGFIAAVPRELEEAAMIDGCNRAQSFFRVVFPLLAPGLMSTSLFGFITAWNEFAMVLVLNKESEAYTLPLWLTQFQSAFGNDWGATMAASSLFAVPVLLLFLVLQRRAVGGLTSGAVKG</sequence>
<evidence type="ECO:0000256" key="1">
    <source>
        <dbReference type="ARBA" id="ARBA00004651"/>
    </source>
</evidence>
<keyword evidence="11" id="KW-1185">Reference proteome</keyword>
<accession>A0ABP5VHK9</accession>
<dbReference type="Gene3D" id="1.10.3720.10">
    <property type="entry name" value="MetI-like"/>
    <property type="match status" value="1"/>
</dbReference>
<keyword evidence="3" id="KW-1003">Cell membrane</keyword>
<dbReference type="CDD" id="cd06261">
    <property type="entry name" value="TM_PBP2"/>
    <property type="match status" value="1"/>
</dbReference>
<feature type="transmembrane region" description="Helical" evidence="7">
    <location>
        <begin position="269"/>
        <end position="290"/>
    </location>
</feature>
<dbReference type="EMBL" id="BAAATJ010000012">
    <property type="protein sequence ID" value="GAA2400698.1"/>
    <property type="molecule type" value="Genomic_DNA"/>
</dbReference>
<name>A0ABP5VHK9_9ACTN</name>
<evidence type="ECO:0000313" key="11">
    <source>
        <dbReference type="Proteomes" id="UP001500058"/>
    </source>
</evidence>
<comment type="similarity">
    <text evidence="7">Belongs to the binding-protein-dependent transport system permease family.</text>
</comment>
<keyword evidence="4 7" id="KW-0812">Transmembrane</keyword>
<dbReference type="InterPro" id="IPR050901">
    <property type="entry name" value="BP-dep_ABC_trans_perm"/>
</dbReference>
<dbReference type="InterPro" id="IPR035906">
    <property type="entry name" value="MetI-like_sf"/>
</dbReference>
<protein>
    <submittedName>
        <fullName evidence="10">Carbohydrate ABC transporter permease</fullName>
    </submittedName>
</protein>
<dbReference type="PANTHER" id="PTHR32243">
    <property type="entry name" value="MALTOSE TRANSPORT SYSTEM PERMEASE-RELATED"/>
    <property type="match status" value="1"/>
</dbReference>
<dbReference type="PROSITE" id="PS50928">
    <property type="entry name" value="ABC_TM1"/>
    <property type="match status" value="1"/>
</dbReference>
<feature type="transmembrane region" description="Helical" evidence="7">
    <location>
        <begin position="39"/>
        <end position="60"/>
    </location>
</feature>
<dbReference type="PANTHER" id="PTHR32243:SF18">
    <property type="entry name" value="INNER MEMBRANE ABC TRANSPORTER PERMEASE PROTEIN YCJP"/>
    <property type="match status" value="1"/>
</dbReference>
<evidence type="ECO:0000313" key="10">
    <source>
        <dbReference type="EMBL" id="GAA2400698.1"/>
    </source>
</evidence>
<evidence type="ECO:0000256" key="3">
    <source>
        <dbReference type="ARBA" id="ARBA00022475"/>
    </source>
</evidence>
<comment type="caution">
    <text evidence="10">The sequence shown here is derived from an EMBL/GenBank/DDBJ whole genome shotgun (WGS) entry which is preliminary data.</text>
</comment>
<evidence type="ECO:0000256" key="2">
    <source>
        <dbReference type="ARBA" id="ARBA00022448"/>
    </source>
</evidence>
<keyword evidence="2 7" id="KW-0813">Transport</keyword>
<evidence type="ECO:0000256" key="8">
    <source>
        <dbReference type="SAM" id="MobiDB-lite"/>
    </source>
</evidence>
<dbReference type="SUPFAM" id="SSF161098">
    <property type="entry name" value="MetI-like"/>
    <property type="match status" value="1"/>
</dbReference>
<organism evidence="10 11">
    <name type="scientific">Streptomyces glaucosporus</name>
    <dbReference type="NCBI Taxonomy" id="284044"/>
    <lineage>
        <taxon>Bacteria</taxon>
        <taxon>Bacillati</taxon>
        <taxon>Actinomycetota</taxon>
        <taxon>Actinomycetes</taxon>
        <taxon>Kitasatosporales</taxon>
        <taxon>Streptomycetaceae</taxon>
        <taxon>Streptomyces</taxon>
    </lineage>
</organism>
<feature type="transmembrane region" description="Helical" evidence="7">
    <location>
        <begin position="135"/>
        <end position="157"/>
    </location>
</feature>
<keyword evidence="5 7" id="KW-1133">Transmembrane helix</keyword>
<dbReference type="InterPro" id="IPR000515">
    <property type="entry name" value="MetI-like"/>
</dbReference>
<feature type="transmembrane region" description="Helical" evidence="7">
    <location>
        <begin position="103"/>
        <end position="123"/>
    </location>
</feature>
<proteinExistence type="inferred from homology"/>
<comment type="subcellular location">
    <subcellularLocation>
        <location evidence="1 7">Cell membrane</location>
        <topology evidence="1 7">Multi-pass membrane protein</topology>
    </subcellularLocation>
</comment>
<feature type="transmembrane region" description="Helical" evidence="7">
    <location>
        <begin position="211"/>
        <end position="236"/>
    </location>
</feature>
<evidence type="ECO:0000256" key="6">
    <source>
        <dbReference type="ARBA" id="ARBA00023136"/>
    </source>
</evidence>
<evidence type="ECO:0000259" key="9">
    <source>
        <dbReference type="PROSITE" id="PS50928"/>
    </source>
</evidence>
<reference evidence="11" key="1">
    <citation type="journal article" date="2019" name="Int. J. Syst. Evol. Microbiol.">
        <title>The Global Catalogue of Microorganisms (GCM) 10K type strain sequencing project: providing services to taxonomists for standard genome sequencing and annotation.</title>
        <authorList>
            <consortium name="The Broad Institute Genomics Platform"/>
            <consortium name="The Broad Institute Genome Sequencing Center for Infectious Disease"/>
            <person name="Wu L."/>
            <person name="Ma J."/>
        </authorList>
    </citation>
    <scope>NUCLEOTIDE SEQUENCE [LARGE SCALE GENOMIC DNA]</scope>
    <source>
        <strain evidence="11">JCM 6921</strain>
    </source>
</reference>